<feature type="region of interest" description="Disordered" evidence="1">
    <location>
        <begin position="75"/>
        <end position="104"/>
    </location>
</feature>
<reference evidence="2 3" key="1">
    <citation type="submission" date="2015-07" db="EMBL/GenBank/DDBJ databases">
        <title>The genome of Dufourea novaeangliae.</title>
        <authorList>
            <person name="Pan H."/>
            <person name="Kapheim K."/>
        </authorList>
    </citation>
    <scope>NUCLEOTIDE SEQUENCE [LARGE SCALE GENOMIC DNA]</scope>
    <source>
        <strain evidence="2">0120121106</strain>
        <tissue evidence="2">Whole body</tissue>
    </source>
</reference>
<keyword evidence="3" id="KW-1185">Reference proteome</keyword>
<gene>
    <name evidence="2" type="ORF">WN55_08804</name>
</gene>
<evidence type="ECO:0000313" key="2">
    <source>
        <dbReference type="EMBL" id="KZC05197.1"/>
    </source>
</evidence>
<evidence type="ECO:0000313" key="3">
    <source>
        <dbReference type="Proteomes" id="UP000076502"/>
    </source>
</evidence>
<accession>A0A154P004</accession>
<name>A0A154P004_DUFNO</name>
<protein>
    <submittedName>
        <fullName evidence="2">Uncharacterized protein</fullName>
    </submittedName>
</protein>
<sequence length="193" mass="20700">MFGIPKQPCTTGDRLVVNRLLGKSSDQVNTHSSNLVVVVSNTTRAAAASGNVYAHVDIVGPDGIVVRPVERRRRGNVGVPKTVEKEKKERGGGGREGGGGGGKVYSGDNRAKKCSTNCCSQIQPNKTRTGGNNPVYKTTAGGYTYMGKDRLEENSRQHFRFAGRAETAEKLRSKCASIGSPALVARFHVARQR</sequence>
<evidence type="ECO:0000256" key="1">
    <source>
        <dbReference type="SAM" id="MobiDB-lite"/>
    </source>
</evidence>
<dbReference type="Proteomes" id="UP000076502">
    <property type="component" value="Unassembled WGS sequence"/>
</dbReference>
<dbReference type="AlphaFoldDB" id="A0A154P004"/>
<feature type="compositionally biased region" description="Gly residues" evidence="1">
    <location>
        <begin position="94"/>
        <end position="104"/>
    </location>
</feature>
<proteinExistence type="predicted"/>
<dbReference type="EMBL" id="KQ434786">
    <property type="protein sequence ID" value="KZC05197.1"/>
    <property type="molecule type" value="Genomic_DNA"/>
</dbReference>
<feature type="compositionally biased region" description="Basic and acidic residues" evidence="1">
    <location>
        <begin position="82"/>
        <end position="93"/>
    </location>
</feature>
<organism evidence="2 3">
    <name type="scientific">Dufourea novaeangliae</name>
    <name type="common">Sweat bee</name>
    <dbReference type="NCBI Taxonomy" id="178035"/>
    <lineage>
        <taxon>Eukaryota</taxon>
        <taxon>Metazoa</taxon>
        <taxon>Ecdysozoa</taxon>
        <taxon>Arthropoda</taxon>
        <taxon>Hexapoda</taxon>
        <taxon>Insecta</taxon>
        <taxon>Pterygota</taxon>
        <taxon>Neoptera</taxon>
        <taxon>Endopterygota</taxon>
        <taxon>Hymenoptera</taxon>
        <taxon>Apocrita</taxon>
        <taxon>Aculeata</taxon>
        <taxon>Apoidea</taxon>
        <taxon>Anthophila</taxon>
        <taxon>Halictidae</taxon>
        <taxon>Rophitinae</taxon>
        <taxon>Dufourea</taxon>
    </lineage>
</organism>